<reference evidence="2 3" key="1">
    <citation type="submission" date="2024-02" db="EMBL/GenBank/DDBJ databases">
        <title>High-quality chromosome-scale genome assembly of Pensacola bahiagrass (Paspalum notatum Flugge var. saurae).</title>
        <authorList>
            <person name="Vega J.M."/>
            <person name="Podio M."/>
            <person name="Orjuela J."/>
            <person name="Siena L.A."/>
            <person name="Pessino S.C."/>
            <person name="Combes M.C."/>
            <person name="Mariac C."/>
            <person name="Albertini E."/>
            <person name="Pupilli F."/>
            <person name="Ortiz J.P.A."/>
            <person name="Leblanc O."/>
        </authorList>
    </citation>
    <scope>NUCLEOTIDE SEQUENCE [LARGE SCALE GENOMIC DNA]</scope>
    <source>
        <strain evidence="2">R1</strain>
        <tissue evidence="2">Leaf</tissue>
    </source>
</reference>
<accession>A0AAQ3TXZ4</accession>
<evidence type="ECO:0000313" key="3">
    <source>
        <dbReference type="Proteomes" id="UP001341281"/>
    </source>
</evidence>
<keyword evidence="3" id="KW-1185">Reference proteome</keyword>
<evidence type="ECO:0000313" key="2">
    <source>
        <dbReference type="EMBL" id="WVZ79475.1"/>
    </source>
</evidence>
<evidence type="ECO:0000256" key="1">
    <source>
        <dbReference type="SAM" id="SignalP"/>
    </source>
</evidence>
<dbReference type="Proteomes" id="UP001341281">
    <property type="component" value="Chromosome 06"/>
</dbReference>
<dbReference type="EMBL" id="CP144750">
    <property type="protein sequence ID" value="WVZ79475.1"/>
    <property type="molecule type" value="Genomic_DNA"/>
</dbReference>
<dbReference type="AlphaFoldDB" id="A0AAQ3TXZ4"/>
<protein>
    <submittedName>
        <fullName evidence="2">Uncharacterized protein</fullName>
    </submittedName>
</protein>
<organism evidence="2 3">
    <name type="scientific">Paspalum notatum var. saurae</name>
    <dbReference type="NCBI Taxonomy" id="547442"/>
    <lineage>
        <taxon>Eukaryota</taxon>
        <taxon>Viridiplantae</taxon>
        <taxon>Streptophyta</taxon>
        <taxon>Embryophyta</taxon>
        <taxon>Tracheophyta</taxon>
        <taxon>Spermatophyta</taxon>
        <taxon>Magnoliopsida</taxon>
        <taxon>Liliopsida</taxon>
        <taxon>Poales</taxon>
        <taxon>Poaceae</taxon>
        <taxon>PACMAD clade</taxon>
        <taxon>Panicoideae</taxon>
        <taxon>Andropogonodae</taxon>
        <taxon>Paspaleae</taxon>
        <taxon>Paspalinae</taxon>
        <taxon>Paspalum</taxon>
    </lineage>
</organism>
<name>A0AAQ3TXZ4_PASNO</name>
<proteinExistence type="predicted"/>
<keyword evidence="1" id="KW-0732">Signal</keyword>
<feature type="signal peptide" evidence="1">
    <location>
        <begin position="1"/>
        <end position="29"/>
    </location>
</feature>
<feature type="chain" id="PRO_5042937897" evidence="1">
    <location>
        <begin position="30"/>
        <end position="59"/>
    </location>
</feature>
<gene>
    <name evidence="2" type="ORF">U9M48_027049</name>
</gene>
<sequence>MAPYAWPLPIRLLLVLLVLLLLLASRSLGVGAGIILHGPSPSCGSKGNYAASELLCGHA</sequence>